<evidence type="ECO:0000256" key="1">
    <source>
        <dbReference type="SAM" id="MobiDB-lite"/>
    </source>
</evidence>
<evidence type="ECO:0000313" key="2">
    <source>
        <dbReference type="EMBL" id="KAF2453750.1"/>
    </source>
</evidence>
<protein>
    <submittedName>
        <fullName evidence="2">Uncharacterized protein</fullName>
    </submittedName>
</protein>
<dbReference type="Proteomes" id="UP000799766">
    <property type="component" value="Unassembled WGS sequence"/>
</dbReference>
<proteinExistence type="predicted"/>
<sequence>MAACRPTNDTAELQQEPQHRAQARLHLRIRAPKLQIVTRPRPRGGTSCRRFGRQVAYGEIDSNEKENYIARRTLSSWLSPKWCPARGQRLFAARPTDSISLPPLCILCITPAEAAYALRSQAPTRQAVHRTNASDRRTTQIAVDIKFFDEYEPKGHNSSSRGSSTEFAGPSAWVRPFDS</sequence>
<keyword evidence="3" id="KW-1185">Reference proteome</keyword>
<feature type="region of interest" description="Disordered" evidence="1">
    <location>
        <begin position="153"/>
        <end position="179"/>
    </location>
</feature>
<evidence type="ECO:0000313" key="3">
    <source>
        <dbReference type="Proteomes" id="UP000799766"/>
    </source>
</evidence>
<name>A0A6A6NPN0_9PEZI</name>
<reference evidence="2" key="1">
    <citation type="journal article" date="2020" name="Stud. Mycol.">
        <title>101 Dothideomycetes genomes: a test case for predicting lifestyles and emergence of pathogens.</title>
        <authorList>
            <person name="Haridas S."/>
            <person name="Albert R."/>
            <person name="Binder M."/>
            <person name="Bloem J."/>
            <person name="Labutti K."/>
            <person name="Salamov A."/>
            <person name="Andreopoulos B."/>
            <person name="Baker S."/>
            <person name="Barry K."/>
            <person name="Bills G."/>
            <person name="Bluhm B."/>
            <person name="Cannon C."/>
            <person name="Castanera R."/>
            <person name="Culley D."/>
            <person name="Daum C."/>
            <person name="Ezra D."/>
            <person name="Gonzalez J."/>
            <person name="Henrissat B."/>
            <person name="Kuo A."/>
            <person name="Liang C."/>
            <person name="Lipzen A."/>
            <person name="Lutzoni F."/>
            <person name="Magnuson J."/>
            <person name="Mondo S."/>
            <person name="Nolan M."/>
            <person name="Ohm R."/>
            <person name="Pangilinan J."/>
            <person name="Park H.-J."/>
            <person name="Ramirez L."/>
            <person name="Alfaro M."/>
            <person name="Sun H."/>
            <person name="Tritt A."/>
            <person name="Yoshinaga Y."/>
            <person name="Zwiers L.-H."/>
            <person name="Turgeon B."/>
            <person name="Goodwin S."/>
            <person name="Spatafora J."/>
            <person name="Crous P."/>
            <person name="Grigoriev I."/>
        </authorList>
    </citation>
    <scope>NUCLEOTIDE SEQUENCE</scope>
    <source>
        <strain evidence="2">ATCC 16933</strain>
    </source>
</reference>
<feature type="compositionally biased region" description="Polar residues" evidence="1">
    <location>
        <begin position="7"/>
        <end position="16"/>
    </location>
</feature>
<feature type="compositionally biased region" description="Polar residues" evidence="1">
    <location>
        <begin position="156"/>
        <end position="166"/>
    </location>
</feature>
<dbReference type="EMBL" id="MU001695">
    <property type="protein sequence ID" value="KAF2453750.1"/>
    <property type="molecule type" value="Genomic_DNA"/>
</dbReference>
<accession>A0A6A6NPN0</accession>
<feature type="region of interest" description="Disordered" evidence="1">
    <location>
        <begin position="1"/>
        <end position="20"/>
    </location>
</feature>
<gene>
    <name evidence="2" type="ORF">BDY21DRAFT_366746</name>
</gene>
<dbReference type="AlphaFoldDB" id="A0A6A6NPN0"/>
<organism evidence="2 3">
    <name type="scientific">Lineolata rhizophorae</name>
    <dbReference type="NCBI Taxonomy" id="578093"/>
    <lineage>
        <taxon>Eukaryota</taxon>
        <taxon>Fungi</taxon>
        <taxon>Dikarya</taxon>
        <taxon>Ascomycota</taxon>
        <taxon>Pezizomycotina</taxon>
        <taxon>Dothideomycetes</taxon>
        <taxon>Dothideomycetes incertae sedis</taxon>
        <taxon>Lineolatales</taxon>
        <taxon>Lineolataceae</taxon>
        <taxon>Lineolata</taxon>
    </lineage>
</organism>